<feature type="transmembrane region" description="Helical" evidence="1">
    <location>
        <begin position="347"/>
        <end position="371"/>
    </location>
</feature>
<name>A0A0L6V712_9BASI</name>
<feature type="transmembrane region" description="Helical" evidence="1">
    <location>
        <begin position="314"/>
        <end position="341"/>
    </location>
</feature>
<evidence type="ECO:0000256" key="1">
    <source>
        <dbReference type="SAM" id="Phobius"/>
    </source>
</evidence>
<feature type="transmembrane region" description="Helical" evidence="1">
    <location>
        <begin position="38"/>
        <end position="56"/>
    </location>
</feature>
<protein>
    <submittedName>
        <fullName evidence="2">Uncharacterized protein</fullName>
    </submittedName>
</protein>
<proteinExistence type="predicted"/>
<dbReference type="EMBL" id="LAVV01007247">
    <property type="protein sequence ID" value="KNZ56591.1"/>
    <property type="molecule type" value="Genomic_DNA"/>
</dbReference>
<keyword evidence="3" id="KW-1185">Reference proteome</keyword>
<keyword evidence="1" id="KW-0812">Transmembrane</keyword>
<accession>A0A0L6V712</accession>
<sequence>MYRTLTGRLGIHLPQGSDWINNYQFDSGDHRLINYTKIILINKVLILILIINVFTFEIKEVYGDITSAVDSTWTLDCCSNLLLKDSLIESTSSWMPSGLRTRKLEYLEANCGKKLEPTIFHIYNKGLLKKLMNFGSKSKTKHLDIKIKVLREKLKNNDIAVNLISSNDMLADCLTKAAPLSSIRKLQDSCLKGFIFVPTTQKPNPFSLRMNSIKSSTPTSSFLSSLALSRVIKIPQDLKTSRPPVQVNPLARINCILSTIISQKSVLLQSSLPQITSIVCRVFFFSFCFSLFFPFPLLFLFLSAKSLSSNSVSFFSSFTLQILFLPEYLSPFLLSSSWLLVCSFCDFYFLFSVHLVFSLTLLIIQSCFSLLEINTFLFK</sequence>
<organism evidence="2 3">
    <name type="scientific">Puccinia sorghi</name>
    <dbReference type="NCBI Taxonomy" id="27349"/>
    <lineage>
        <taxon>Eukaryota</taxon>
        <taxon>Fungi</taxon>
        <taxon>Dikarya</taxon>
        <taxon>Basidiomycota</taxon>
        <taxon>Pucciniomycotina</taxon>
        <taxon>Pucciniomycetes</taxon>
        <taxon>Pucciniales</taxon>
        <taxon>Pucciniaceae</taxon>
        <taxon>Puccinia</taxon>
    </lineage>
</organism>
<keyword evidence="1" id="KW-1133">Transmembrane helix</keyword>
<evidence type="ECO:0000313" key="3">
    <source>
        <dbReference type="Proteomes" id="UP000037035"/>
    </source>
</evidence>
<comment type="caution">
    <text evidence="2">The sequence shown here is derived from an EMBL/GenBank/DDBJ whole genome shotgun (WGS) entry which is preliminary data.</text>
</comment>
<reference evidence="2 3" key="1">
    <citation type="submission" date="2015-08" db="EMBL/GenBank/DDBJ databases">
        <title>Next Generation Sequencing and Analysis of the Genome of Puccinia sorghi L Schw, the Causal Agent of Maize Common Rust.</title>
        <authorList>
            <person name="Rochi L."/>
            <person name="Burguener G."/>
            <person name="Darino M."/>
            <person name="Turjanski A."/>
            <person name="Kreff E."/>
            <person name="Dieguez M.J."/>
            <person name="Sacco F."/>
        </authorList>
    </citation>
    <scope>NUCLEOTIDE SEQUENCE [LARGE SCALE GENOMIC DNA]</scope>
    <source>
        <strain evidence="2 3">RO10H11247</strain>
    </source>
</reference>
<dbReference type="VEuPathDB" id="FungiDB:VP01_236g3"/>
<dbReference type="Proteomes" id="UP000037035">
    <property type="component" value="Unassembled WGS sequence"/>
</dbReference>
<dbReference type="AlphaFoldDB" id="A0A0L6V712"/>
<dbReference type="OrthoDB" id="2504878at2759"/>
<keyword evidence="1" id="KW-0472">Membrane</keyword>
<gene>
    <name evidence="2" type="ORF">VP01_236g3</name>
</gene>
<evidence type="ECO:0000313" key="2">
    <source>
        <dbReference type="EMBL" id="KNZ56591.1"/>
    </source>
</evidence>
<feature type="transmembrane region" description="Helical" evidence="1">
    <location>
        <begin position="282"/>
        <end position="302"/>
    </location>
</feature>